<dbReference type="Proteomes" id="UP001497644">
    <property type="component" value="Chromosome 11"/>
</dbReference>
<dbReference type="SUPFAM" id="SSF57716">
    <property type="entry name" value="Glucocorticoid receptor-like (DNA-binding domain)"/>
    <property type="match status" value="1"/>
</dbReference>
<evidence type="ECO:0000256" key="4">
    <source>
        <dbReference type="ARBA" id="ARBA00022833"/>
    </source>
</evidence>
<feature type="domain" description="Nuclear receptor" evidence="11">
    <location>
        <begin position="2"/>
        <end position="78"/>
    </location>
</feature>
<feature type="compositionally biased region" description="Acidic residues" evidence="10">
    <location>
        <begin position="334"/>
        <end position="345"/>
    </location>
</feature>
<evidence type="ECO:0000256" key="10">
    <source>
        <dbReference type="SAM" id="MobiDB-lite"/>
    </source>
</evidence>
<dbReference type="AlphaFoldDB" id="A0AAV2N7X2"/>
<evidence type="ECO:0000256" key="5">
    <source>
        <dbReference type="ARBA" id="ARBA00023015"/>
    </source>
</evidence>
<dbReference type="Gene3D" id="3.30.50.10">
    <property type="entry name" value="Erythroid Transcription Factor GATA-1, subunit A"/>
    <property type="match status" value="1"/>
</dbReference>
<sequence>MNQKCSVCKEPAAGYHFGAFTCEGCKSFFGRTYSNPASVSECKNGGNCEINKKSRTSCKACRLKKCILAGMSKSSSRYGRRSNWFKINHLLKPQAEKEDKQSERPHTVPSISLYQSSILPPSYIPFNDEGNAASTNEKISENHVNDVASFHNNGLLSRNWHVQFQPQLPPIAPLSTSNEVTSSPIDNQIQQQNPIAVQHALSILSVIDRLSRKTSESDFSDEDRLLDVESKSNSSRVSPSFTLTNKMDEPTLFNSRVSINGSLMLMDAHNPYLNAFYSVPSMITPAAYSARGGDSLLVSPNPGGLADERDEPIDLSMRACGSSSQPNESSKKEEEEEEEEEDQINDSDSSSTEESAANPLDLTLDATPLKLNL</sequence>
<dbReference type="Pfam" id="PF00105">
    <property type="entry name" value="zf-C4"/>
    <property type="match status" value="1"/>
</dbReference>
<keyword evidence="3" id="KW-0863">Zinc-finger</keyword>
<organism evidence="12 13">
    <name type="scientific">Lasius platythorax</name>
    <dbReference type="NCBI Taxonomy" id="488582"/>
    <lineage>
        <taxon>Eukaryota</taxon>
        <taxon>Metazoa</taxon>
        <taxon>Ecdysozoa</taxon>
        <taxon>Arthropoda</taxon>
        <taxon>Hexapoda</taxon>
        <taxon>Insecta</taxon>
        <taxon>Pterygota</taxon>
        <taxon>Neoptera</taxon>
        <taxon>Endopterygota</taxon>
        <taxon>Hymenoptera</taxon>
        <taxon>Apocrita</taxon>
        <taxon>Aculeata</taxon>
        <taxon>Formicoidea</taxon>
        <taxon>Formicidae</taxon>
        <taxon>Formicinae</taxon>
        <taxon>Lasius</taxon>
        <taxon>Lasius</taxon>
    </lineage>
</organism>
<keyword evidence="2" id="KW-0479">Metal-binding</keyword>
<feature type="compositionally biased region" description="Polar residues" evidence="10">
    <location>
        <begin position="231"/>
        <end position="242"/>
    </location>
</feature>
<dbReference type="SMART" id="SM00399">
    <property type="entry name" value="ZnF_C4"/>
    <property type="match status" value="1"/>
</dbReference>
<evidence type="ECO:0000256" key="1">
    <source>
        <dbReference type="ARBA" id="ARBA00004123"/>
    </source>
</evidence>
<feature type="compositionally biased region" description="Low complexity" evidence="10">
    <location>
        <begin position="346"/>
        <end position="358"/>
    </location>
</feature>
<feature type="compositionally biased region" description="Basic and acidic residues" evidence="10">
    <location>
        <begin position="218"/>
        <end position="230"/>
    </location>
</feature>
<keyword evidence="4" id="KW-0862">Zinc</keyword>
<evidence type="ECO:0000256" key="6">
    <source>
        <dbReference type="ARBA" id="ARBA00023125"/>
    </source>
</evidence>
<keyword evidence="5" id="KW-0805">Transcription regulation</keyword>
<evidence type="ECO:0000256" key="8">
    <source>
        <dbReference type="ARBA" id="ARBA00023170"/>
    </source>
</evidence>
<proteinExistence type="predicted"/>
<dbReference type="GO" id="GO:0008270">
    <property type="term" value="F:zinc ion binding"/>
    <property type="evidence" value="ECO:0007669"/>
    <property type="project" value="UniProtKB-KW"/>
</dbReference>
<accession>A0AAV2N7X2</accession>
<evidence type="ECO:0000259" key="11">
    <source>
        <dbReference type="PROSITE" id="PS51030"/>
    </source>
</evidence>
<feature type="region of interest" description="Disordered" evidence="10">
    <location>
        <begin position="218"/>
        <end position="242"/>
    </location>
</feature>
<dbReference type="GO" id="GO:0005634">
    <property type="term" value="C:nucleus"/>
    <property type="evidence" value="ECO:0007669"/>
    <property type="project" value="UniProtKB-SubCell"/>
</dbReference>
<comment type="subcellular location">
    <subcellularLocation>
        <location evidence="1">Nucleus</location>
    </subcellularLocation>
</comment>
<reference evidence="12" key="1">
    <citation type="submission" date="2024-04" db="EMBL/GenBank/DDBJ databases">
        <authorList>
            <consortium name="Molecular Ecology Group"/>
        </authorList>
    </citation>
    <scope>NUCLEOTIDE SEQUENCE</scope>
</reference>
<dbReference type="EMBL" id="OZ034834">
    <property type="protein sequence ID" value="CAL1676177.1"/>
    <property type="molecule type" value="Genomic_DNA"/>
</dbReference>
<evidence type="ECO:0000313" key="12">
    <source>
        <dbReference type="EMBL" id="CAL1676177.1"/>
    </source>
</evidence>
<evidence type="ECO:0000256" key="3">
    <source>
        <dbReference type="ARBA" id="ARBA00022771"/>
    </source>
</evidence>
<feature type="region of interest" description="Disordered" evidence="10">
    <location>
        <begin position="316"/>
        <end position="373"/>
    </location>
</feature>
<evidence type="ECO:0000256" key="7">
    <source>
        <dbReference type="ARBA" id="ARBA00023163"/>
    </source>
</evidence>
<keyword evidence="13" id="KW-1185">Reference proteome</keyword>
<dbReference type="PROSITE" id="PS51030">
    <property type="entry name" value="NUCLEAR_REC_DBD_2"/>
    <property type="match status" value="1"/>
</dbReference>
<dbReference type="PRINTS" id="PR00047">
    <property type="entry name" value="STROIDFINGER"/>
</dbReference>
<keyword evidence="8" id="KW-0675">Receptor</keyword>
<name>A0AAV2N7X2_9HYME</name>
<protein>
    <recommendedName>
        <fullName evidence="11">Nuclear receptor domain-containing protein</fullName>
    </recommendedName>
</protein>
<gene>
    <name evidence="12" type="ORF">LPLAT_LOCUS2414</name>
</gene>
<evidence type="ECO:0000256" key="2">
    <source>
        <dbReference type="ARBA" id="ARBA00022723"/>
    </source>
</evidence>
<keyword evidence="7" id="KW-0804">Transcription</keyword>
<evidence type="ECO:0000256" key="9">
    <source>
        <dbReference type="ARBA" id="ARBA00023242"/>
    </source>
</evidence>
<dbReference type="InterPro" id="IPR001628">
    <property type="entry name" value="Znf_hrmn_rcpt"/>
</dbReference>
<dbReference type="PROSITE" id="PS00031">
    <property type="entry name" value="NUCLEAR_REC_DBD_1"/>
    <property type="match status" value="1"/>
</dbReference>
<dbReference type="InterPro" id="IPR013088">
    <property type="entry name" value="Znf_NHR/GATA"/>
</dbReference>
<dbReference type="GO" id="GO:0003700">
    <property type="term" value="F:DNA-binding transcription factor activity"/>
    <property type="evidence" value="ECO:0007669"/>
    <property type="project" value="InterPro"/>
</dbReference>
<dbReference type="InterPro" id="IPR050200">
    <property type="entry name" value="Nuclear_hormone_rcpt_NR3"/>
</dbReference>
<keyword evidence="9" id="KW-0539">Nucleus</keyword>
<keyword evidence="6" id="KW-0238">DNA-binding</keyword>
<dbReference type="GO" id="GO:0043565">
    <property type="term" value="F:sequence-specific DNA binding"/>
    <property type="evidence" value="ECO:0007669"/>
    <property type="project" value="InterPro"/>
</dbReference>
<dbReference type="PANTHER" id="PTHR48092">
    <property type="entry name" value="KNIRPS-RELATED PROTEIN-RELATED"/>
    <property type="match status" value="1"/>
</dbReference>
<evidence type="ECO:0000313" key="13">
    <source>
        <dbReference type="Proteomes" id="UP001497644"/>
    </source>
</evidence>